<dbReference type="InterPro" id="IPR043129">
    <property type="entry name" value="ATPase_NBD"/>
</dbReference>
<keyword evidence="2" id="KW-0378">Hydrolase</keyword>
<dbReference type="EMBL" id="CAJQUM010000001">
    <property type="protein sequence ID" value="CAG4882860.1"/>
    <property type="molecule type" value="Genomic_DNA"/>
</dbReference>
<gene>
    <name evidence="2" type="ORF">GTOL_10742</name>
</gene>
<organism evidence="2 3">
    <name type="scientific">Georgfuchsia toluolica</name>
    <dbReference type="NCBI Taxonomy" id="424218"/>
    <lineage>
        <taxon>Bacteria</taxon>
        <taxon>Pseudomonadati</taxon>
        <taxon>Pseudomonadota</taxon>
        <taxon>Betaproteobacteria</taxon>
        <taxon>Nitrosomonadales</taxon>
        <taxon>Sterolibacteriaceae</taxon>
        <taxon>Georgfuchsia</taxon>
    </lineage>
</organism>
<evidence type="ECO:0000313" key="3">
    <source>
        <dbReference type="Proteomes" id="UP000742786"/>
    </source>
</evidence>
<name>A0A916J1H9_9PROT</name>
<dbReference type="RefSeq" id="WP_220634889.1">
    <property type="nucleotide sequence ID" value="NZ_CAJQUM010000001.1"/>
</dbReference>
<dbReference type="GO" id="GO:0006508">
    <property type="term" value="P:proteolysis"/>
    <property type="evidence" value="ECO:0007669"/>
    <property type="project" value="UniProtKB-KW"/>
</dbReference>
<dbReference type="PANTHER" id="PTHR11735:SF11">
    <property type="entry name" value="TRNA THREONYLCARBAMOYLADENOSINE BIOSYNTHESIS PROTEIN TSAB"/>
    <property type="match status" value="1"/>
</dbReference>
<dbReference type="InterPro" id="IPR000905">
    <property type="entry name" value="Gcp-like_dom"/>
</dbReference>
<dbReference type="GO" id="GO:0005829">
    <property type="term" value="C:cytosol"/>
    <property type="evidence" value="ECO:0007669"/>
    <property type="project" value="TreeGrafter"/>
</dbReference>
<evidence type="ECO:0000313" key="2">
    <source>
        <dbReference type="EMBL" id="CAG4882860.1"/>
    </source>
</evidence>
<feature type="domain" description="Gcp-like" evidence="1">
    <location>
        <begin position="35"/>
        <end position="142"/>
    </location>
</feature>
<keyword evidence="2" id="KW-0645">Protease</keyword>
<accession>A0A916J1H9</accession>
<dbReference type="GO" id="GO:0002949">
    <property type="term" value="P:tRNA threonylcarbamoyladenosine modification"/>
    <property type="evidence" value="ECO:0007669"/>
    <property type="project" value="InterPro"/>
</dbReference>
<reference evidence="2" key="1">
    <citation type="submission" date="2021-04" db="EMBL/GenBank/DDBJ databases">
        <authorList>
            <person name="Hornung B."/>
        </authorList>
    </citation>
    <scope>NUCLEOTIDE SEQUENCE</scope>
    <source>
        <strain evidence="2">G5G6</strain>
    </source>
</reference>
<dbReference type="PANTHER" id="PTHR11735">
    <property type="entry name" value="TRNA N6-ADENOSINE THREONYLCARBAMOYLTRANSFERASE"/>
    <property type="match status" value="1"/>
</dbReference>
<dbReference type="Pfam" id="PF00814">
    <property type="entry name" value="TsaD"/>
    <property type="match status" value="1"/>
</dbReference>
<dbReference type="GO" id="GO:0008233">
    <property type="term" value="F:peptidase activity"/>
    <property type="evidence" value="ECO:0007669"/>
    <property type="project" value="UniProtKB-KW"/>
</dbReference>
<dbReference type="NCBIfam" id="TIGR03725">
    <property type="entry name" value="T6A_YeaZ"/>
    <property type="match status" value="1"/>
</dbReference>
<dbReference type="SUPFAM" id="SSF53067">
    <property type="entry name" value="Actin-like ATPase domain"/>
    <property type="match status" value="2"/>
</dbReference>
<sequence>MKLLALETSTHMLSVALSIDDSLIERAEFCVNGGSDRLLPWVQQVLAEAGVSLQQLDAIAFGAGPGSFTGLRMACGVAQGLAYGANLPVIPIVTLAALALAQGPGRMLSCLDARMNEVYCAAYEVNGDKVEEVLAPLVCPPELLPLPPGREWMGCGDGFASYADTLAVRLGDALLSIDPQVPALAPAVVRLAARQLRQSRGALPPAQAVPFYVRNKVALTTQERLARGGSK</sequence>
<dbReference type="CDD" id="cd24032">
    <property type="entry name" value="ASKHA_NBD_TsaB"/>
    <property type="match status" value="1"/>
</dbReference>
<dbReference type="AlphaFoldDB" id="A0A916J1H9"/>
<dbReference type="InterPro" id="IPR022496">
    <property type="entry name" value="T6A_TsaB"/>
</dbReference>
<comment type="caution">
    <text evidence="2">The sequence shown here is derived from an EMBL/GenBank/DDBJ whole genome shotgun (WGS) entry which is preliminary data.</text>
</comment>
<proteinExistence type="predicted"/>
<dbReference type="Proteomes" id="UP000742786">
    <property type="component" value="Unassembled WGS sequence"/>
</dbReference>
<dbReference type="Gene3D" id="3.30.420.40">
    <property type="match status" value="2"/>
</dbReference>
<protein>
    <submittedName>
        <fullName evidence="2">Inactive homolog of metal-dependent proteases, molecular chaperone</fullName>
    </submittedName>
</protein>
<evidence type="ECO:0000259" key="1">
    <source>
        <dbReference type="Pfam" id="PF00814"/>
    </source>
</evidence>
<keyword evidence="3" id="KW-1185">Reference proteome</keyword>